<sequence>MELRLLRSFLAVAREQSISGAARALHLSQPALSRQMMELEADMGTPLLRRGKRTISLTEQGLLLRKRAEQLLALAEKTREELAATGQELAGTIHLGAGESHAFRGVARALRRLLAAHPNIRFSLFSGNAEDVMERLDKGLLDFGLLIEPYDVTRYDSFRLAAVDRWGVLMRRDSPLACKEAIAAEDLWREPLICSRQALKGGQVMSWLQADMAKLRVVGTYNLLFNAALMVEAGVGHALCLDEIIQVSDGSRLCFRPLRPTLESHVDLVWKKAQVFSRCSALLLEHIRKDGGA</sequence>
<dbReference type="InterPro" id="IPR005119">
    <property type="entry name" value="LysR_subst-bd"/>
</dbReference>
<dbReference type="SUPFAM" id="SSF53850">
    <property type="entry name" value="Periplasmic binding protein-like II"/>
    <property type="match status" value="1"/>
</dbReference>
<name>A0A9D2KS72_9BACT</name>
<dbReference type="PRINTS" id="PR00039">
    <property type="entry name" value="HTHLYSR"/>
</dbReference>
<feature type="domain" description="HTH lysR-type" evidence="5">
    <location>
        <begin position="1"/>
        <end position="58"/>
    </location>
</feature>
<dbReference type="Gene3D" id="1.10.10.10">
    <property type="entry name" value="Winged helix-like DNA-binding domain superfamily/Winged helix DNA-binding domain"/>
    <property type="match status" value="1"/>
</dbReference>
<dbReference type="Gene3D" id="3.40.190.10">
    <property type="entry name" value="Periplasmic binding protein-like II"/>
    <property type="match status" value="2"/>
</dbReference>
<comment type="similarity">
    <text evidence="1">Belongs to the LysR transcriptional regulatory family.</text>
</comment>
<keyword evidence="3" id="KW-0238">DNA-binding</keyword>
<dbReference type="PROSITE" id="PS50931">
    <property type="entry name" value="HTH_LYSR"/>
    <property type="match status" value="1"/>
</dbReference>
<dbReference type="InterPro" id="IPR036390">
    <property type="entry name" value="WH_DNA-bd_sf"/>
</dbReference>
<gene>
    <name evidence="6" type="ORF">H9784_06160</name>
</gene>
<reference evidence="6" key="1">
    <citation type="journal article" date="2021" name="PeerJ">
        <title>Extensive microbial diversity within the chicken gut microbiome revealed by metagenomics and culture.</title>
        <authorList>
            <person name="Gilroy R."/>
            <person name="Ravi A."/>
            <person name="Getino M."/>
            <person name="Pursley I."/>
            <person name="Horton D.L."/>
            <person name="Alikhan N.F."/>
            <person name="Baker D."/>
            <person name="Gharbi K."/>
            <person name="Hall N."/>
            <person name="Watson M."/>
            <person name="Adriaenssens E.M."/>
            <person name="Foster-Nyarko E."/>
            <person name="Jarju S."/>
            <person name="Secka A."/>
            <person name="Antonio M."/>
            <person name="Oren A."/>
            <person name="Chaudhuri R.R."/>
            <person name="La Ragione R."/>
            <person name="Hildebrand F."/>
            <person name="Pallen M.J."/>
        </authorList>
    </citation>
    <scope>NUCLEOTIDE SEQUENCE</scope>
    <source>
        <strain evidence="6">5032</strain>
    </source>
</reference>
<dbReference type="AlphaFoldDB" id="A0A9D2KS72"/>
<keyword evidence="2" id="KW-0805">Transcription regulation</keyword>
<dbReference type="SUPFAM" id="SSF46785">
    <property type="entry name" value="Winged helix' DNA-binding domain"/>
    <property type="match status" value="1"/>
</dbReference>
<reference evidence="6" key="2">
    <citation type="submission" date="2021-04" db="EMBL/GenBank/DDBJ databases">
        <authorList>
            <person name="Gilroy R."/>
        </authorList>
    </citation>
    <scope>NUCLEOTIDE SEQUENCE</scope>
    <source>
        <strain evidence="6">5032</strain>
    </source>
</reference>
<dbReference type="InterPro" id="IPR000847">
    <property type="entry name" value="LysR_HTH_N"/>
</dbReference>
<evidence type="ECO:0000256" key="2">
    <source>
        <dbReference type="ARBA" id="ARBA00023015"/>
    </source>
</evidence>
<keyword evidence="4" id="KW-0804">Transcription</keyword>
<evidence type="ECO:0000259" key="5">
    <source>
        <dbReference type="PROSITE" id="PS50931"/>
    </source>
</evidence>
<evidence type="ECO:0000256" key="1">
    <source>
        <dbReference type="ARBA" id="ARBA00009437"/>
    </source>
</evidence>
<accession>A0A9D2KS72</accession>
<dbReference type="GO" id="GO:0003700">
    <property type="term" value="F:DNA-binding transcription factor activity"/>
    <property type="evidence" value="ECO:0007669"/>
    <property type="project" value="InterPro"/>
</dbReference>
<dbReference type="PANTHER" id="PTHR30419">
    <property type="entry name" value="HTH-TYPE TRANSCRIPTIONAL REGULATOR YBHD"/>
    <property type="match status" value="1"/>
</dbReference>
<dbReference type="Pfam" id="PF00126">
    <property type="entry name" value="HTH_1"/>
    <property type="match status" value="1"/>
</dbReference>
<organism evidence="6 7">
    <name type="scientific">Candidatus Desulfovibrio intestinavium</name>
    <dbReference type="NCBI Taxonomy" id="2838534"/>
    <lineage>
        <taxon>Bacteria</taxon>
        <taxon>Pseudomonadati</taxon>
        <taxon>Thermodesulfobacteriota</taxon>
        <taxon>Desulfovibrionia</taxon>
        <taxon>Desulfovibrionales</taxon>
        <taxon>Desulfovibrionaceae</taxon>
        <taxon>Desulfovibrio</taxon>
    </lineage>
</organism>
<dbReference type="InterPro" id="IPR050950">
    <property type="entry name" value="HTH-type_LysR_regulators"/>
</dbReference>
<dbReference type="InterPro" id="IPR036388">
    <property type="entry name" value="WH-like_DNA-bd_sf"/>
</dbReference>
<dbReference type="Pfam" id="PF03466">
    <property type="entry name" value="LysR_substrate"/>
    <property type="match status" value="1"/>
</dbReference>
<evidence type="ECO:0000256" key="4">
    <source>
        <dbReference type="ARBA" id="ARBA00023163"/>
    </source>
</evidence>
<dbReference type="EMBL" id="DWZD01000039">
    <property type="protein sequence ID" value="HJA79141.1"/>
    <property type="molecule type" value="Genomic_DNA"/>
</dbReference>
<proteinExistence type="inferred from homology"/>
<dbReference type="CDD" id="cd05466">
    <property type="entry name" value="PBP2_LTTR_substrate"/>
    <property type="match status" value="1"/>
</dbReference>
<dbReference type="GO" id="GO:0003677">
    <property type="term" value="F:DNA binding"/>
    <property type="evidence" value="ECO:0007669"/>
    <property type="project" value="UniProtKB-KW"/>
</dbReference>
<dbReference type="Proteomes" id="UP000823821">
    <property type="component" value="Unassembled WGS sequence"/>
</dbReference>
<evidence type="ECO:0000313" key="7">
    <source>
        <dbReference type="Proteomes" id="UP000823821"/>
    </source>
</evidence>
<comment type="caution">
    <text evidence="6">The sequence shown here is derived from an EMBL/GenBank/DDBJ whole genome shotgun (WGS) entry which is preliminary data.</text>
</comment>
<protein>
    <submittedName>
        <fullName evidence="6">LysR family transcriptional regulator</fullName>
    </submittedName>
</protein>
<evidence type="ECO:0000256" key="3">
    <source>
        <dbReference type="ARBA" id="ARBA00023125"/>
    </source>
</evidence>
<evidence type="ECO:0000313" key="6">
    <source>
        <dbReference type="EMBL" id="HJA79141.1"/>
    </source>
</evidence>
<dbReference type="GO" id="GO:0005829">
    <property type="term" value="C:cytosol"/>
    <property type="evidence" value="ECO:0007669"/>
    <property type="project" value="TreeGrafter"/>
</dbReference>
<dbReference type="PANTHER" id="PTHR30419:SF8">
    <property type="entry name" value="NITROGEN ASSIMILATION TRANSCRIPTIONAL ACTIVATOR-RELATED"/>
    <property type="match status" value="1"/>
</dbReference>
<dbReference type="FunFam" id="1.10.10.10:FF:000001">
    <property type="entry name" value="LysR family transcriptional regulator"/>
    <property type="match status" value="1"/>
</dbReference>